<evidence type="ECO:0000313" key="2">
    <source>
        <dbReference type="Proteomes" id="UP000095283"/>
    </source>
</evidence>
<evidence type="ECO:0000256" key="1">
    <source>
        <dbReference type="SAM" id="MobiDB-lite"/>
    </source>
</evidence>
<name>A0A1I7XKM2_HETBA</name>
<evidence type="ECO:0000313" key="3">
    <source>
        <dbReference type="WBParaSite" id="Hba_18072"/>
    </source>
</evidence>
<reference evidence="3" key="1">
    <citation type="submission" date="2016-11" db="UniProtKB">
        <authorList>
            <consortium name="WormBaseParasite"/>
        </authorList>
    </citation>
    <scope>IDENTIFICATION</scope>
</reference>
<accession>A0A1I7XKM2</accession>
<dbReference type="WBParaSite" id="Hba_18072">
    <property type="protein sequence ID" value="Hba_18072"/>
    <property type="gene ID" value="Hba_18072"/>
</dbReference>
<proteinExistence type="predicted"/>
<feature type="compositionally biased region" description="Basic and acidic residues" evidence="1">
    <location>
        <begin position="53"/>
        <end position="71"/>
    </location>
</feature>
<keyword evidence="2" id="KW-1185">Reference proteome</keyword>
<dbReference type="Proteomes" id="UP000095283">
    <property type="component" value="Unplaced"/>
</dbReference>
<feature type="region of interest" description="Disordered" evidence="1">
    <location>
        <begin position="28"/>
        <end position="71"/>
    </location>
</feature>
<sequence length="71" mass="8174">MRNPHPIQRCLEELKKYTSSIIDVFTAASSNKEPITKKRPEKQLASEASNSEKPIDWRRKVPKKDTAKIPL</sequence>
<organism evidence="2 3">
    <name type="scientific">Heterorhabditis bacteriophora</name>
    <name type="common">Entomopathogenic nematode worm</name>
    <dbReference type="NCBI Taxonomy" id="37862"/>
    <lineage>
        <taxon>Eukaryota</taxon>
        <taxon>Metazoa</taxon>
        <taxon>Ecdysozoa</taxon>
        <taxon>Nematoda</taxon>
        <taxon>Chromadorea</taxon>
        <taxon>Rhabditida</taxon>
        <taxon>Rhabditina</taxon>
        <taxon>Rhabditomorpha</taxon>
        <taxon>Strongyloidea</taxon>
        <taxon>Heterorhabditidae</taxon>
        <taxon>Heterorhabditis</taxon>
    </lineage>
</organism>
<feature type="compositionally biased region" description="Basic and acidic residues" evidence="1">
    <location>
        <begin position="34"/>
        <end position="44"/>
    </location>
</feature>
<protein>
    <submittedName>
        <fullName evidence="3">Uncharacterized protein</fullName>
    </submittedName>
</protein>
<dbReference type="AlphaFoldDB" id="A0A1I7XKM2"/>